<keyword evidence="4" id="KW-1185">Reference proteome</keyword>
<evidence type="ECO:0000256" key="1">
    <source>
        <dbReference type="ARBA" id="ARBA00010926"/>
    </source>
</evidence>
<dbReference type="PANTHER" id="PTHR10343:SF84">
    <property type="entry name" value="5'-AMP-ACTIVATED PROTEIN KINASE SUBUNIT BETA-1"/>
    <property type="match status" value="1"/>
</dbReference>
<dbReference type="Gene3D" id="2.60.40.10">
    <property type="entry name" value="Immunoglobulins"/>
    <property type="match status" value="1"/>
</dbReference>
<sequence length="238" mass="26370">MKITFPDPSREFQSLSIAGSFNNWSPSSTQLIYIKDQGQWELPQKEYETFPIDEKIPFKFIINGDQWICSSLYPIELDPQGNANNVITMKPDLPAGSAFVHTSAGSPSPVKVKTELPESSTASSPTPKVPEIKAESKEPVKDSPAKKQVPAENKAKDESKPTVKETTDHGDKDKKDTAAINASVEPTKKETSTTGPIKKDEDLKKDDVKKSAEKKVDEKPGADKKKEESKPVWKRRSM</sequence>
<dbReference type="Proteomes" id="UP001165063">
    <property type="component" value="Unassembled WGS sequence"/>
</dbReference>
<feature type="compositionally biased region" description="Basic and acidic residues" evidence="2">
    <location>
        <begin position="130"/>
        <end position="145"/>
    </location>
</feature>
<accession>A0A9W7DIQ2</accession>
<feature type="region of interest" description="Disordered" evidence="2">
    <location>
        <begin position="98"/>
        <end position="238"/>
    </location>
</feature>
<evidence type="ECO:0000313" key="4">
    <source>
        <dbReference type="Proteomes" id="UP001165063"/>
    </source>
</evidence>
<protein>
    <submittedName>
        <fullName evidence="3">Unnamed protein product</fullName>
    </submittedName>
</protein>
<name>A0A9W7DIQ2_AMBMO</name>
<reference evidence="3" key="1">
    <citation type="submission" date="2023-04" db="EMBL/GenBank/DDBJ databases">
        <title>Ambrosiozyma monospora NBRC 1965.</title>
        <authorList>
            <person name="Ichikawa N."/>
            <person name="Sato H."/>
            <person name="Tonouchi N."/>
        </authorList>
    </citation>
    <scope>NUCLEOTIDE SEQUENCE</scope>
    <source>
        <strain evidence="3">NBRC 1965</strain>
    </source>
</reference>
<dbReference type="InterPro" id="IPR050827">
    <property type="entry name" value="CRP1_MDG1_kinase"/>
</dbReference>
<organism evidence="3 4">
    <name type="scientific">Ambrosiozyma monospora</name>
    <name type="common">Yeast</name>
    <name type="synonym">Endomycopsis monosporus</name>
    <dbReference type="NCBI Taxonomy" id="43982"/>
    <lineage>
        <taxon>Eukaryota</taxon>
        <taxon>Fungi</taxon>
        <taxon>Dikarya</taxon>
        <taxon>Ascomycota</taxon>
        <taxon>Saccharomycotina</taxon>
        <taxon>Pichiomycetes</taxon>
        <taxon>Pichiales</taxon>
        <taxon>Pichiaceae</taxon>
        <taxon>Ambrosiozyma</taxon>
    </lineage>
</organism>
<feature type="compositionally biased region" description="Basic and acidic residues" evidence="2">
    <location>
        <begin position="186"/>
        <end position="231"/>
    </location>
</feature>
<comment type="caution">
    <text evidence="3">The sequence shown here is derived from an EMBL/GenBank/DDBJ whole genome shotgun (WGS) entry which is preliminary data.</text>
</comment>
<proteinExistence type="inferred from homology"/>
<feature type="compositionally biased region" description="Polar residues" evidence="2">
    <location>
        <begin position="117"/>
        <end position="126"/>
    </location>
</feature>
<evidence type="ECO:0000256" key="2">
    <source>
        <dbReference type="SAM" id="MobiDB-lite"/>
    </source>
</evidence>
<dbReference type="PANTHER" id="PTHR10343">
    <property type="entry name" value="5'-AMP-ACTIVATED PROTEIN KINASE , BETA SUBUNIT"/>
    <property type="match status" value="1"/>
</dbReference>
<dbReference type="InterPro" id="IPR013783">
    <property type="entry name" value="Ig-like_fold"/>
</dbReference>
<comment type="similarity">
    <text evidence="1">Belongs to the 5'-AMP-activated protein kinase beta subunit family.</text>
</comment>
<dbReference type="EMBL" id="BSXU01005448">
    <property type="protein sequence ID" value="GMG53724.1"/>
    <property type="molecule type" value="Genomic_DNA"/>
</dbReference>
<gene>
    <name evidence="3" type="ORF">Amon01_000743500</name>
</gene>
<dbReference type="InterPro" id="IPR014756">
    <property type="entry name" value="Ig_E-set"/>
</dbReference>
<dbReference type="SUPFAM" id="SSF81296">
    <property type="entry name" value="E set domains"/>
    <property type="match status" value="1"/>
</dbReference>
<dbReference type="AlphaFoldDB" id="A0A9W7DIQ2"/>
<dbReference type="OrthoDB" id="5873279at2759"/>
<dbReference type="CDD" id="cd02859">
    <property type="entry name" value="E_set_AMPKbeta_like_N"/>
    <property type="match status" value="1"/>
</dbReference>
<evidence type="ECO:0000313" key="3">
    <source>
        <dbReference type="EMBL" id="GMG53724.1"/>
    </source>
</evidence>
<feature type="compositionally biased region" description="Basic and acidic residues" evidence="2">
    <location>
        <begin position="153"/>
        <end position="177"/>
    </location>
</feature>